<comment type="pathway">
    <text evidence="2 7">Isoprenoid biosynthesis; isopentenyl diphosphate biosynthesis via DXP pathway; isopentenyl diphosphate from 1-deoxy-D-xylulose 5-phosphate: step 2/6.</text>
</comment>
<keyword evidence="6 7" id="KW-0414">Isoprene biosynthesis</keyword>
<dbReference type="PANTHER" id="PTHR32125">
    <property type="entry name" value="2-C-METHYL-D-ERYTHRITOL 4-PHOSPHATE CYTIDYLYLTRANSFERASE, CHLOROPLASTIC"/>
    <property type="match status" value="1"/>
</dbReference>
<evidence type="ECO:0000313" key="8">
    <source>
        <dbReference type="EMBL" id="MDK2123664.1"/>
    </source>
</evidence>
<evidence type="ECO:0000256" key="6">
    <source>
        <dbReference type="ARBA" id="ARBA00023229"/>
    </source>
</evidence>
<keyword evidence="5 7" id="KW-0548">Nucleotidyltransferase</keyword>
<dbReference type="SUPFAM" id="SSF53448">
    <property type="entry name" value="Nucleotide-diphospho-sugar transferases"/>
    <property type="match status" value="1"/>
</dbReference>
<dbReference type="PROSITE" id="PS01295">
    <property type="entry name" value="ISPD"/>
    <property type="match status" value="1"/>
</dbReference>
<evidence type="ECO:0000256" key="5">
    <source>
        <dbReference type="ARBA" id="ARBA00022695"/>
    </source>
</evidence>
<dbReference type="EC" id="2.7.7.60" evidence="7"/>
<evidence type="ECO:0000256" key="7">
    <source>
        <dbReference type="HAMAP-Rule" id="MF_00108"/>
    </source>
</evidence>
<dbReference type="CDD" id="cd02516">
    <property type="entry name" value="CDP-ME_synthetase"/>
    <property type="match status" value="1"/>
</dbReference>
<feature type="site" description="Transition state stabilizer" evidence="7">
    <location>
        <position position="17"/>
    </location>
</feature>
<comment type="similarity">
    <text evidence="3 7">Belongs to the IspD/TarI cytidylyltransferase family. IspD subfamily.</text>
</comment>
<feature type="site" description="Positions MEP for the nucleophilic attack" evidence="7">
    <location>
        <position position="213"/>
    </location>
</feature>
<sequence length="235" mass="25278">MAGKCVGLIPAAGSGSRMGAACPKQYLPLLGRPVLFHSVAAMARLPWIERVYVVLSPADQDFVQTDWRGLVDKIVPLYVGGESRAETVRNGLAAIGHDLTEMDWVLVHDAARPCLSSNDLNRLLSTLQDDPVGGLLAIPVADTIKRASTDGTVAVTVARDMLWQAQTPQMFRYGVLRRALASGADAGITDEASAVEKLGMAPRLVAAQDNNFKVTYAQDLLLAEQVLRSRGLLEE</sequence>
<dbReference type="HAMAP" id="MF_00108">
    <property type="entry name" value="IspD"/>
    <property type="match status" value="1"/>
</dbReference>
<dbReference type="InterPro" id="IPR018294">
    <property type="entry name" value="ISPD_synthase_CS"/>
</dbReference>
<dbReference type="Pfam" id="PF01128">
    <property type="entry name" value="IspD"/>
    <property type="match status" value="1"/>
</dbReference>
<gene>
    <name evidence="7 8" type="primary">ispD</name>
    <name evidence="8" type="ORF">PZA18_06345</name>
</gene>
<keyword evidence="9" id="KW-1185">Reference proteome</keyword>
<reference evidence="8" key="1">
    <citation type="submission" date="2023-03" db="EMBL/GenBank/DDBJ databases">
        <title>Chitinimonas shenzhenensis gen. nov., sp. nov., a novel member of family Burkholderiaceae isolated from activated sludge collected in Shen Zhen, China.</title>
        <authorList>
            <person name="Wang X."/>
        </authorList>
    </citation>
    <scope>NUCLEOTIDE SEQUENCE</scope>
    <source>
        <strain evidence="8">DQS-5</strain>
    </source>
</reference>
<accession>A0ABT7DUA8</accession>
<evidence type="ECO:0000256" key="4">
    <source>
        <dbReference type="ARBA" id="ARBA00022679"/>
    </source>
</evidence>
<organism evidence="8 9">
    <name type="scientific">Parachitinimonas caeni</name>
    <dbReference type="NCBI Taxonomy" id="3031301"/>
    <lineage>
        <taxon>Bacteria</taxon>
        <taxon>Pseudomonadati</taxon>
        <taxon>Pseudomonadota</taxon>
        <taxon>Betaproteobacteria</taxon>
        <taxon>Neisseriales</taxon>
        <taxon>Chitinibacteraceae</taxon>
        <taxon>Parachitinimonas</taxon>
    </lineage>
</organism>
<dbReference type="InterPro" id="IPR050088">
    <property type="entry name" value="IspD/TarI_cytidylyltransf_bact"/>
</dbReference>
<comment type="catalytic activity">
    <reaction evidence="1 7">
        <text>2-C-methyl-D-erythritol 4-phosphate + CTP + H(+) = 4-CDP-2-C-methyl-D-erythritol + diphosphate</text>
        <dbReference type="Rhea" id="RHEA:13429"/>
        <dbReference type="ChEBI" id="CHEBI:15378"/>
        <dbReference type="ChEBI" id="CHEBI:33019"/>
        <dbReference type="ChEBI" id="CHEBI:37563"/>
        <dbReference type="ChEBI" id="CHEBI:57823"/>
        <dbReference type="ChEBI" id="CHEBI:58262"/>
        <dbReference type="EC" id="2.7.7.60"/>
    </reaction>
</comment>
<keyword evidence="4 7" id="KW-0808">Transferase</keyword>
<feature type="site" description="Transition state stabilizer" evidence="7">
    <location>
        <position position="24"/>
    </location>
</feature>
<evidence type="ECO:0000256" key="2">
    <source>
        <dbReference type="ARBA" id="ARBA00004787"/>
    </source>
</evidence>
<dbReference type="PANTHER" id="PTHR32125:SF4">
    <property type="entry name" value="2-C-METHYL-D-ERYTHRITOL 4-PHOSPHATE CYTIDYLYLTRANSFERASE, CHLOROPLASTIC"/>
    <property type="match status" value="1"/>
</dbReference>
<dbReference type="RefSeq" id="WP_284099961.1">
    <property type="nucleotide sequence ID" value="NZ_JARRAF010000005.1"/>
</dbReference>
<comment type="caution">
    <text evidence="8">The sequence shown here is derived from an EMBL/GenBank/DDBJ whole genome shotgun (WGS) entry which is preliminary data.</text>
</comment>
<dbReference type="GO" id="GO:0050518">
    <property type="term" value="F:2-C-methyl-D-erythritol 4-phosphate cytidylyltransferase activity"/>
    <property type="evidence" value="ECO:0007669"/>
    <property type="project" value="UniProtKB-EC"/>
</dbReference>
<feature type="site" description="Positions MEP for the nucleophilic attack" evidence="7">
    <location>
        <position position="159"/>
    </location>
</feature>
<dbReference type="EMBL" id="JARRAF010000005">
    <property type="protein sequence ID" value="MDK2123664.1"/>
    <property type="molecule type" value="Genomic_DNA"/>
</dbReference>
<proteinExistence type="inferred from homology"/>
<evidence type="ECO:0000313" key="9">
    <source>
        <dbReference type="Proteomes" id="UP001172778"/>
    </source>
</evidence>
<name>A0ABT7DUA8_9NEIS</name>
<dbReference type="InterPro" id="IPR029044">
    <property type="entry name" value="Nucleotide-diphossugar_trans"/>
</dbReference>
<evidence type="ECO:0000256" key="1">
    <source>
        <dbReference type="ARBA" id="ARBA00001282"/>
    </source>
</evidence>
<dbReference type="InterPro" id="IPR001228">
    <property type="entry name" value="IspD"/>
</dbReference>
<protein>
    <recommendedName>
        <fullName evidence="7">2-C-methyl-D-erythritol 4-phosphate cytidylyltransferase</fullName>
        <ecNumber evidence="7">2.7.7.60</ecNumber>
    </recommendedName>
    <alternativeName>
        <fullName evidence="7">4-diphosphocytidyl-2C-methyl-D-erythritol synthase</fullName>
    </alternativeName>
    <alternativeName>
        <fullName evidence="7">MEP cytidylyltransferase</fullName>
        <shortName evidence="7">MCT</shortName>
    </alternativeName>
</protein>
<dbReference type="InterPro" id="IPR034683">
    <property type="entry name" value="IspD/TarI"/>
</dbReference>
<dbReference type="Proteomes" id="UP001172778">
    <property type="component" value="Unassembled WGS sequence"/>
</dbReference>
<dbReference type="Gene3D" id="3.90.550.10">
    <property type="entry name" value="Spore Coat Polysaccharide Biosynthesis Protein SpsA, Chain A"/>
    <property type="match status" value="1"/>
</dbReference>
<comment type="function">
    <text evidence="7">Catalyzes the formation of 4-diphosphocytidyl-2-C-methyl-D-erythritol from CTP and 2-C-methyl-D-erythritol 4-phosphate (MEP).</text>
</comment>
<dbReference type="NCBIfam" id="TIGR00453">
    <property type="entry name" value="ispD"/>
    <property type="match status" value="1"/>
</dbReference>
<evidence type="ECO:0000256" key="3">
    <source>
        <dbReference type="ARBA" id="ARBA00009789"/>
    </source>
</evidence>